<keyword evidence="3" id="KW-1185">Reference proteome</keyword>
<sequence>MPERKEKDELDDVETIPREQAEHEIEGAVHSIKEDEKEELKEAVKKVKGSGSQKSSQKDELDDVETIPREQAQKEIHDAVKKASQKEKK</sequence>
<feature type="compositionally biased region" description="Basic and acidic residues" evidence="1">
    <location>
        <begin position="15"/>
        <end position="45"/>
    </location>
</feature>
<dbReference type="OrthoDB" id="9936598at2"/>
<evidence type="ECO:0000313" key="3">
    <source>
        <dbReference type="Proteomes" id="UP000287352"/>
    </source>
</evidence>
<proteinExistence type="predicted"/>
<reference evidence="3" key="1">
    <citation type="submission" date="2018-12" db="EMBL/GenBank/DDBJ databases">
        <title>Tengunoibacter tsumagoiensis gen. nov., sp. nov., Dictyobacter kobayashii sp. nov., D. alpinus sp. nov., and D. joshuensis sp. nov. and description of Dictyobacteraceae fam. nov. within the order Ktedonobacterales isolated from Tengu-no-mugimeshi.</title>
        <authorList>
            <person name="Wang C.M."/>
            <person name="Zheng Y."/>
            <person name="Sakai Y."/>
            <person name="Toyoda A."/>
            <person name="Minakuchi Y."/>
            <person name="Abe K."/>
            <person name="Yokota A."/>
            <person name="Yabe S."/>
        </authorList>
    </citation>
    <scope>NUCLEOTIDE SEQUENCE [LARGE SCALE GENOMIC DNA]</scope>
    <source>
        <strain evidence="3">Uno3</strain>
    </source>
</reference>
<gene>
    <name evidence="2" type="ORF">KTT_00290</name>
</gene>
<evidence type="ECO:0000256" key="1">
    <source>
        <dbReference type="SAM" id="MobiDB-lite"/>
    </source>
</evidence>
<feature type="region of interest" description="Disordered" evidence="1">
    <location>
        <begin position="1"/>
        <end position="89"/>
    </location>
</feature>
<evidence type="ECO:0000313" key="2">
    <source>
        <dbReference type="EMBL" id="GCE10170.1"/>
    </source>
</evidence>
<name>A0A401ZTR8_9CHLR</name>
<organism evidence="2 3">
    <name type="scientific">Tengunoibacter tsumagoiensis</name>
    <dbReference type="NCBI Taxonomy" id="2014871"/>
    <lineage>
        <taxon>Bacteria</taxon>
        <taxon>Bacillati</taxon>
        <taxon>Chloroflexota</taxon>
        <taxon>Ktedonobacteria</taxon>
        <taxon>Ktedonobacterales</taxon>
        <taxon>Dictyobacteraceae</taxon>
        <taxon>Tengunoibacter</taxon>
    </lineage>
</organism>
<protein>
    <submittedName>
        <fullName evidence="2">Uncharacterized protein</fullName>
    </submittedName>
</protein>
<comment type="caution">
    <text evidence="2">The sequence shown here is derived from an EMBL/GenBank/DDBJ whole genome shotgun (WGS) entry which is preliminary data.</text>
</comment>
<dbReference type="EMBL" id="BIFR01000001">
    <property type="protein sequence ID" value="GCE10170.1"/>
    <property type="molecule type" value="Genomic_DNA"/>
</dbReference>
<dbReference type="AlphaFoldDB" id="A0A401ZTR8"/>
<feature type="compositionally biased region" description="Basic and acidic residues" evidence="1">
    <location>
        <begin position="66"/>
        <end position="89"/>
    </location>
</feature>
<dbReference type="Proteomes" id="UP000287352">
    <property type="component" value="Unassembled WGS sequence"/>
</dbReference>
<accession>A0A401ZTR8</accession>
<dbReference type="RefSeq" id="WP_126577792.1">
    <property type="nucleotide sequence ID" value="NZ_BIFR01000001.1"/>
</dbReference>